<gene>
    <name evidence="1" type="ORF">GGR05_002104</name>
</gene>
<reference evidence="1 2" key="1">
    <citation type="submission" date="2020-08" db="EMBL/GenBank/DDBJ databases">
        <title>Genomic Encyclopedia of Type Strains, Phase IV (KMG-IV): sequencing the most valuable type-strain genomes for metagenomic binning, comparative biology and taxonomic classification.</title>
        <authorList>
            <person name="Goeker M."/>
        </authorList>
    </citation>
    <scope>NUCLEOTIDE SEQUENCE [LARGE SCALE GENOMIC DNA]</scope>
    <source>
        <strain evidence="1 2">DSM 25024</strain>
    </source>
</reference>
<dbReference type="InterPro" id="IPR018691">
    <property type="entry name" value="DUF2188"/>
</dbReference>
<evidence type="ECO:0000313" key="1">
    <source>
        <dbReference type="EMBL" id="MBB3935954.1"/>
    </source>
</evidence>
<proteinExistence type="predicted"/>
<dbReference type="EMBL" id="JACIDO010000004">
    <property type="protein sequence ID" value="MBB3935954.1"/>
    <property type="molecule type" value="Genomic_DNA"/>
</dbReference>
<accession>A0A7W6FU82</accession>
<evidence type="ECO:0008006" key="3">
    <source>
        <dbReference type="Google" id="ProtNLM"/>
    </source>
</evidence>
<name>A0A7W6FU82_9HYPH</name>
<keyword evidence="2" id="KW-1185">Reference proteome</keyword>
<protein>
    <recommendedName>
        <fullName evidence="3">DUF2188 domain-containing protein</fullName>
    </recommendedName>
</protein>
<sequence length="85" mass="9270">MSDIHYKIVEHDGGWAYKVGDVFSETFPTHDRALAAARDASSRQELAGETAGIQYQDGSGVWHEEVARGDDRPHADVVDGEASRA</sequence>
<dbReference type="OrthoDB" id="7596641at2"/>
<comment type="caution">
    <text evidence="1">The sequence shown here is derived from an EMBL/GenBank/DDBJ whole genome shotgun (WGS) entry which is preliminary data.</text>
</comment>
<dbReference type="AlphaFoldDB" id="A0A7W6FU82"/>
<dbReference type="Proteomes" id="UP000531216">
    <property type="component" value="Unassembled WGS sequence"/>
</dbReference>
<evidence type="ECO:0000313" key="2">
    <source>
        <dbReference type="Proteomes" id="UP000531216"/>
    </source>
</evidence>
<organism evidence="1 2">
    <name type="scientific">Aureimonas phyllosphaerae</name>
    <dbReference type="NCBI Taxonomy" id="1166078"/>
    <lineage>
        <taxon>Bacteria</taxon>
        <taxon>Pseudomonadati</taxon>
        <taxon>Pseudomonadota</taxon>
        <taxon>Alphaproteobacteria</taxon>
        <taxon>Hyphomicrobiales</taxon>
        <taxon>Aurantimonadaceae</taxon>
        <taxon>Aureimonas</taxon>
    </lineage>
</organism>
<dbReference type="RefSeq" id="WP_090963616.1">
    <property type="nucleotide sequence ID" value="NZ_CP181348.1"/>
</dbReference>
<dbReference type="Pfam" id="PF09954">
    <property type="entry name" value="DUF2188"/>
    <property type="match status" value="1"/>
</dbReference>